<dbReference type="Proteomes" id="UP001242342">
    <property type="component" value="Unassembled WGS sequence"/>
</dbReference>
<comment type="caution">
    <text evidence="2">The sequence shown here is derived from an EMBL/GenBank/DDBJ whole genome shotgun (WGS) entry which is preliminary data.</text>
</comment>
<reference evidence="2 3" key="1">
    <citation type="submission" date="2023-07" db="EMBL/GenBank/DDBJ databases">
        <title>Genome content predicts the carbon catabolic preferences of heterotrophic bacteria.</title>
        <authorList>
            <person name="Gralka M."/>
        </authorList>
    </citation>
    <scope>NUCLEOTIDE SEQUENCE [LARGE SCALE GENOMIC DNA]</scope>
    <source>
        <strain evidence="2 3">4G03</strain>
    </source>
</reference>
<keyword evidence="1" id="KW-1133">Transmembrane helix</keyword>
<gene>
    <name evidence="2" type="ORF">Q8W23_09365</name>
</gene>
<keyword evidence="1" id="KW-0472">Membrane</keyword>
<dbReference type="EMBL" id="JAUYVU010000006">
    <property type="protein sequence ID" value="MDP2541678.1"/>
    <property type="molecule type" value="Genomic_DNA"/>
</dbReference>
<name>A0ABT9F4N9_9FLAO</name>
<keyword evidence="3" id="KW-1185">Reference proteome</keyword>
<protein>
    <submittedName>
        <fullName evidence="2">Uncharacterized protein</fullName>
    </submittedName>
</protein>
<sequence>MERIPQKAKIRMQNPVIQFFRFIYLSLKIMIVVAGGHGGTRS</sequence>
<proteinExistence type="predicted"/>
<keyword evidence="1" id="KW-0812">Transmembrane</keyword>
<feature type="transmembrane region" description="Helical" evidence="1">
    <location>
        <begin position="21"/>
        <end position="39"/>
    </location>
</feature>
<organism evidence="2 3">
    <name type="scientific">Tenacibaculum discolor</name>
    <dbReference type="NCBI Taxonomy" id="361581"/>
    <lineage>
        <taxon>Bacteria</taxon>
        <taxon>Pseudomonadati</taxon>
        <taxon>Bacteroidota</taxon>
        <taxon>Flavobacteriia</taxon>
        <taxon>Flavobacteriales</taxon>
        <taxon>Flavobacteriaceae</taxon>
        <taxon>Tenacibaculum</taxon>
    </lineage>
</organism>
<accession>A0ABT9F4N9</accession>
<evidence type="ECO:0000313" key="2">
    <source>
        <dbReference type="EMBL" id="MDP2541678.1"/>
    </source>
</evidence>
<evidence type="ECO:0000256" key="1">
    <source>
        <dbReference type="SAM" id="Phobius"/>
    </source>
</evidence>
<dbReference type="RefSeq" id="WP_255406695.1">
    <property type="nucleotide sequence ID" value="NZ_JAUYVU010000006.1"/>
</dbReference>
<evidence type="ECO:0000313" key="3">
    <source>
        <dbReference type="Proteomes" id="UP001242342"/>
    </source>
</evidence>